<reference evidence="1" key="1">
    <citation type="submission" date="2021-06" db="EMBL/GenBank/DDBJ databases">
        <authorList>
            <person name="Kallberg Y."/>
            <person name="Tangrot J."/>
            <person name="Rosling A."/>
        </authorList>
    </citation>
    <scope>NUCLEOTIDE SEQUENCE</scope>
    <source>
        <strain evidence="1">CL356</strain>
    </source>
</reference>
<evidence type="ECO:0000313" key="2">
    <source>
        <dbReference type="Proteomes" id="UP000789525"/>
    </source>
</evidence>
<comment type="caution">
    <text evidence="1">The sequence shown here is derived from an EMBL/GenBank/DDBJ whole genome shotgun (WGS) entry which is preliminary data.</text>
</comment>
<protein>
    <submittedName>
        <fullName evidence="1">723_t:CDS:1</fullName>
    </submittedName>
</protein>
<keyword evidence="2" id="KW-1185">Reference proteome</keyword>
<sequence>DINREILSKENTRFVLHDSQGFEPGEVDNFQRVRDFIQTRNKMPDLKDKLHAIWICFATPVAGGRIFETGVEEFLKLKNGGALGDVPIIAVFTKFDELVDREDRNLDPDQ</sequence>
<dbReference type="EMBL" id="CAJVPT010069890">
    <property type="protein sequence ID" value="CAG8778637.1"/>
    <property type="molecule type" value="Genomic_DNA"/>
</dbReference>
<proteinExistence type="predicted"/>
<name>A0ACA9R686_9GLOM</name>
<gene>
    <name evidence="1" type="ORF">ACOLOM_LOCUS14222</name>
</gene>
<dbReference type="Proteomes" id="UP000789525">
    <property type="component" value="Unassembled WGS sequence"/>
</dbReference>
<feature type="non-terminal residue" evidence="1">
    <location>
        <position position="110"/>
    </location>
</feature>
<accession>A0ACA9R686</accession>
<evidence type="ECO:0000313" key="1">
    <source>
        <dbReference type="EMBL" id="CAG8778637.1"/>
    </source>
</evidence>
<organism evidence="1 2">
    <name type="scientific">Acaulospora colombiana</name>
    <dbReference type="NCBI Taxonomy" id="27376"/>
    <lineage>
        <taxon>Eukaryota</taxon>
        <taxon>Fungi</taxon>
        <taxon>Fungi incertae sedis</taxon>
        <taxon>Mucoromycota</taxon>
        <taxon>Glomeromycotina</taxon>
        <taxon>Glomeromycetes</taxon>
        <taxon>Diversisporales</taxon>
        <taxon>Acaulosporaceae</taxon>
        <taxon>Acaulospora</taxon>
    </lineage>
</organism>
<feature type="non-terminal residue" evidence="1">
    <location>
        <position position="1"/>
    </location>
</feature>